<dbReference type="InterPro" id="IPR027417">
    <property type="entry name" value="P-loop_NTPase"/>
</dbReference>
<dbReference type="PANTHER" id="PTHR11070">
    <property type="entry name" value="UVRD / RECB / PCRA DNA HELICASE FAMILY MEMBER"/>
    <property type="match status" value="1"/>
</dbReference>
<dbReference type="Pfam" id="PF00580">
    <property type="entry name" value="UvrD-helicase"/>
    <property type="match status" value="1"/>
</dbReference>
<keyword evidence="6" id="KW-0238">DNA-binding</keyword>
<keyword evidence="7" id="KW-0413">Isomerase</keyword>
<gene>
    <name evidence="14" type="ORF">KC640_00855</name>
</gene>
<dbReference type="PANTHER" id="PTHR11070:SF2">
    <property type="entry name" value="ATP-DEPENDENT DNA HELICASE SRS2"/>
    <property type="match status" value="1"/>
</dbReference>
<evidence type="ECO:0000256" key="3">
    <source>
        <dbReference type="ARBA" id="ARBA00022801"/>
    </source>
</evidence>
<sequence>MSTTFESRLAQLNPAQRKAVETLQGPVLVVAGPGTGKTQVLAMRIANILRTTDTAAGNVLCLTFTESGVVAMRERLIQIIGNDAYRVRIHTFHSFAGEVIQSFPQKFAFARELSQLGDLERVKIIRSILDSLPKDQDYELRPFYNAYAYQSDILSAITDLKREGTLVDGFARIAQAEFDEVQNSPELNSKTGKPTAKWTTSLRSARRNLELAEIYALYQEALKEQGLYDYEDMILFLIDQFQKDDELLAHYQERYLYVLVDEYQDTNGAQNEIIKLLGSFDKSPNIFAVGDDDQAIYRFQGASVENLLSFNKMFAGVQTIAITQNYRSTQNVLDAADGVIAHNEQRLASLLPDLDKSLTSNLTGAGSPVAICEFNHYLTELTFLTKKITELSNNGEEFTDIAILYRKHSDAEDVASALLHAGIPVQLAAGDDALQERSVHKLISLLKVVDYSGTDRDQLLFEILFYPFLELSRVDVFKLTRFAGDKKLGLMDLLLDLKKLEEIELDDPVKLYNFAQRLIAWKELDANSDLSTFIERIAKESGFLEYVFGNRGADTDIEDIVAINSVYDYIKQASRLHPGKKLRDLLSDIELLQENRLGIKQQEVDSGTGGVRLMTAHAAKGLEFKHVFIIKAYDGNWGGRRSRRIIKLPGEIFGELAAQHGDVDTELEDERRLFFVAMTRAKQNLYISSAGIYPSGNDTKQVSPSQFVSEIPSKSRVELETTDYQKADLSDFQKQLSPVEMPAYTQAESAYLKSLLAKFRLSASALNEYMECPLKFKFNRLLKVPHPQLPVLALGTGVHYALEQFYRQLMAGQQKNLGYVLSLFAGSIEKELLSSEDKQSTLTEGKKLLSDYFQHYHSDWEVPIEVEYGFYSSQILLEPPRGQPILLSGKLDKLTWVDKQKYHVRVTDYKTTTPKSANDIRGLTKGSDGHIFRQLVFYRLLAELDDRFRPAPNLPKYKVTEVEVDFIKPNSGGKFKREVFEITDQDVQELKETIFDVMGHIRELDFAGSEAYPVCGECEYCQMFGAKGSA</sequence>
<comment type="caution">
    <text evidence="14">The sequence shown here is derived from an EMBL/GenBank/DDBJ whole genome shotgun (WGS) entry which is preliminary data.</text>
</comment>
<proteinExistence type="inferred from homology"/>
<feature type="binding site" evidence="11">
    <location>
        <begin position="31"/>
        <end position="38"/>
    </location>
    <ligand>
        <name>ATP</name>
        <dbReference type="ChEBI" id="CHEBI:30616"/>
    </ligand>
</feature>
<dbReference type="GO" id="GO:0005524">
    <property type="term" value="F:ATP binding"/>
    <property type="evidence" value="ECO:0007669"/>
    <property type="project" value="UniProtKB-UniRule"/>
</dbReference>
<dbReference type="Gene3D" id="3.40.50.300">
    <property type="entry name" value="P-loop containing nucleotide triphosphate hydrolases"/>
    <property type="match status" value="2"/>
</dbReference>
<comment type="catalytic activity">
    <reaction evidence="8">
        <text>Couples ATP hydrolysis with the unwinding of duplex DNA by translocating in the 3'-5' direction.</text>
        <dbReference type="EC" id="5.6.2.4"/>
    </reaction>
</comment>
<feature type="domain" description="UvrD-like helicase ATP-binding" evidence="12">
    <location>
        <begin position="10"/>
        <end position="329"/>
    </location>
</feature>
<dbReference type="PROSITE" id="PS51217">
    <property type="entry name" value="UVRD_HELICASE_CTER"/>
    <property type="match status" value="1"/>
</dbReference>
<dbReference type="EC" id="5.6.2.4" evidence="9"/>
<dbReference type="InterPro" id="IPR000212">
    <property type="entry name" value="DNA_helicase_UvrD/REP"/>
</dbReference>
<organism evidence="14 15">
    <name type="scientific">Candidatus Dojkabacteria bacterium</name>
    <dbReference type="NCBI Taxonomy" id="2099670"/>
    <lineage>
        <taxon>Bacteria</taxon>
        <taxon>Candidatus Dojkabacteria</taxon>
    </lineage>
</organism>
<evidence type="ECO:0000256" key="10">
    <source>
        <dbReference type="ARBA" id="ARBA00048988"/>
    </source>
</evidence>
<dbReference type="Gene3D" id="1.10.486.10">
    <property type="entry name" value="PCRA, domain 4"/>
    <property type="match status" value="1"/>
</dbReference>
<dbReference type="Pfam" id="PF12705">
    <property type="entry name" value="PDDEXK_1"/>
    <property type="match status" value="1"/>
</dbReference>
<dbReference type="GO" id="GO:0016787">
    <property type="term" value="F:hydrolase activity"/>
    <property type="evidence" value="ECO:0007669"/>
    <property type="project" value="UniProtKB-UniRule"/>
</dbReference>
<dbReference type="InterPro" id="IPR014016">
    <property type="entry name" value="UvrD-like_ATP-bd"/>
</dbReference>
<dbReference type="Proteomes" id="UP000760819">
    <property type="component" value="Unassembled WGS sequence"/>
</dbReference>
<dbReference type="Gene3D" id="1.10.10.160">
    <property type="match status" value="1"/>
</dbReference>
<dbReference type="PROSITE" id="PS51198">
    <property type="entry name" value="UVRD_HELICASE_ATP_BIND"/>
    <property type="match status" value="1"/>
</dbReference>
<keyword evidence="3 11" id="KW-0378">Hydrolase</keyword>
<evidence type="ECO:0000256" key="1">
    <source>
        <dbReference type="ARBA" id="ARBA00009922"/>
    </source>
</evidence>
<dbReference type="AlphaFoldDB" id="A0A955I947"/>
<dbReference type="InterPro" id="IPR038726">
    <property type="entry name" value="PDDEXK_AddAB-type"/>
</dbReference>
<evidence type="ECO:0000259" key="12">
    <source>
        <dbReference type="PROSITE" id="PS51198"/>
    </source>
</evidence>
<comment type="similarity">
    <text evidence="1">Belongs to the helicase family. UvrD subfamily.</text>
</comment>
<reference evidence="14" key="1">
    <citation type="submission" date="2020-04" db="EMBL/GenBank/DDBJ databases">
        <authorList>
            <person name="Zhang T."/>
        </authorList>
    </citation>
    <scope>NUCLEOTIDE SEQUENCE</scope>
    <source>
        <strain evidence="14">HKST-UBA12</strain>
    </source>
</reference>
<evidence type="ECO:0000256" key="11">
    <source>
        <dbReference type="PROSITE-ProRule" id="PRU00560"/>
    </source>
</evidence>
<dbReference type="GO" id="GO:0043138">
    <property type="term" value="F:3'-5' DNA helicase activity"/>
    <property type="evidence" value="ECO:0007669"/>
    <property type="project" value="UniProtKB-EC"/>
</dbReference>
<dbReference type="Pfam" id="PF13361">
    <property type="entry name" value="UvrD_C"/>
    <property type="match status" value="1"/>
</dbReference>
<evidence type="ECO:0000259" key="13">
    <source>
        <dbReference type="PROSITE" id="PS51217"/>
    </source>
</evidence>
<dbReference type="InterPro" id="IPR014017">
    <property type="entry name" value="DNA_helicase_UvrD-like_C"/>
</dbReference>
<evidence type="ECO:0000313" key="14">
    <source>
        <dbReference type="EMBL" id="MCA9378953.1"/>
    </source>
</evidence>
<dbReference type="SUPFAM" id="SSF52540">
    <property type="entry name" value="P-loop containing nucleoside triphosphate hydrolases"/>
    <property type="match status" value="1"/>
</dbReference>
<feature type="domain" description="UvrD-like helicase C-terminal" evidence="13">
    <location>
        <begin position="330"/>
        <end position="621"/>
    </location>
</feature>
<evidence type="ECO:0000256" key="8">
    <source>
        <dbReference type="ARBA" id="ARBA00034617"/>
    </source>
</evidence>
<keyword evidence="4 11" id="KW-0347">Helicase</keyword>
<keyword evidence="2 11" id="KW-0547">Nucleotide-binding</keyword>
<dbReference type="GO" id="GO:0003677">
    <property type="term" value="F:DNA binding"/>
    <property type="evidence" value="ECO:0007669"/>
    <property type="project" value="UniProtKB-KW"/>
</dbReference>
<evidence type="ECO:0000256" key="7">
    <source>
        <dbReference type="ARBA" id="ARBA00023235"/>
    </source>
</evidence>
<dbReference type="InterPro" id="IPR013986">
    <property type="entry name" value="DExx_box_DNA_helicase_dom_sf"/>
</dbReference>
<comment type="catalytic activity">
    <reaction evidence="10">
        <text>ATP + H2O = ADP + phosphate + H(+)</text>
        <dbReference type="Rhea" id="RHEA:13065"/>
        <dbReference type="ChEBI" id="CHEBI:15377"/>
        <dbReference type="ChEBI" id="CHEBI:15378"/>
        <dbReference type="ChEBI" id="CHEBI:30616"/>
        <dbReference type="ChEBI" id="CHEBI:43474"/>
        <dbReference type="ChEBI" id="CHEBI:456216"/>
        <dbReference type="EC" id="5.6.2.4"/>
    </reaction>
</comment>
<dbReference type="CDD" id="cd17932">
    <property type="entry name" value="DEXQc_UvrD"/>
    <property type="match status" value="1"/>
</dbReference>
<accession>A0A955I947</accession>
<dbReference type="EMBL" id="JAGQLI010000044">
    <property type="protein sequence ID" value="MCA9378953.1"/>
    <property type="molecule type" value="Genomic_DNA"/>
</dbReference>
<evidence type="ECO:0000256" key="2">
    <source>
        <dbReference type="ARBA" id="ARBA00022741"/>
    </source>
</evidence>
<dbReference type="GO" id="GO:0000725">
    <property type="term" value="P:recombinational repair"/>
    <property type="evidence" value="ECO:0007669"/>
    <property type="project" value="TreeGrafter"/>
</dbReference>
<protein>
    <recommendedName>
        <fullName evidence="9">DNA 3'-5' helicase</fullName>
        <ecNumber evidence="9">5.6.2.4</ecNumber>
    </recommendedName>
</protein>
<evidence type="ECO:0000256" key="6">
    <source>
        <dbReference type="ARBA" id="ARBA00023125"/>
    </source>
</evidence>
<reference evidence="14" key="2">
    <citation type="journal article" date="2021" name="Microbiome">
        <title>Successional dynamics and alternative stable states in a saline activated sludge microbial community over 9 years.</title>
        <authorList>
            <person name="Wang Y."/>
            <person name="Ye J."/>
            <person name="Ju F."/>
            <person name="Liu L."/>
            <person name="Boyd J.A."/>
            <person name="Deng Y."/>
            <person name="Parks D.H."/>
            <person name="Jiang X."/>
            <person name="Yin X."/>
            <person name="Woodcroft B.J."/>
            <person name="Tyson G.W."/>
            <person name="Hugenholtz P."/>
            <person name="Polz M.F."/>
            <person name="Zhang T."/>
        </authorList>
    </citation>
    <scope>NUCLEOTIDE SEQUENCE</scope>
    <source>
        <strain evidence="14">HKST-UBA12</strain>
    </source>
</reference>
<keyword evidence="5 11" id="KW-0067">ATP-binding</keyword>
<evidence type="ECO:0000256" key="4">
    <source>
        <dbReference type="ARBA" id="ARBA00022806"/>
    </source>
</evidence>
<evidence type="ECO:0000256" key="9">
    <source>
        <dbReference type="ARBA" id="ARBA00034808"/>
    </source>
</evidence>
<evidence type="ECO:0000256" key="5">
    <source>
        <dbReference type="ARBA" id="ARBA00022840"/>
    </source>
</evidence>
<evidence type="ECO:0000313" key="15">
    <source>
        <dbReference type="Proteomes" id="UP000760819"/>
    </source>
</evidence>
<name>A0A955I947_9BACT</name>